<feature type="compositionally biased region" description="Basic and acidic residues" evidence="15">
    <location>
        <begin position="205"/>
        <end position="216"/>
    </location>
</feature>
<evidence type="ECO:0000256" key="3">
    <source>
        <dbReference type="ARBA" id="ARBA00022517"/>
    </source>
</evidence>
<feature type="compositionally biased region" description="Basic and acidic residues" evidence="15">
    <location>
        <begin position="135"/>
        <end position="148"/>
    </location>
</feature>
<proteinExistence type="inferred from homology"/>
<dbReference type="InterPro" id="IPR014001">
    <property type="entry name" value="Helicase_ATP-bd"/>
</dbReference>
<dbReference type="GO" id="GO:0005829">
    <property type="term" value="C:cytosol"/>
    <property type="evidence" value="ECO:0007669"/>
    <property type="project" value="TreeGrafter"/>
</dbReference>
<evidence type="ECO:0000256" key="10">
    <source>
        <dbReference type="ARBA" id="ARBA00024355"/>
    </source>
</evidence>
<evidence type="ECO:0000256" key="11">
    <source>
        <dbReference type="ARBA" id="ARBA00024367"/>
    </source>
</evidence>
<name>A0A5M3Z0L2_ASPTE</name>
<sequence>MHFFPSKTNNAHNHPCPREGSHSPVFIRKRKFLLLCAMDAFKLLTRSTNLKPGRAAATSSAQTSRLPSTGKAANPQLFHNSEADRLLEEKKKHGQKRKRSHGADDAGSEDEDAADLDFFGSAKRASSGGAVAGKRHQEEQAAADKDGDSGSEDGSEMDEVQRRTVLNAHKIKVTDLRDLDQIQSTNAQTLQTEEPKKKKKKKAKVQQEEPKTLTKKEQKKARRLFPQPLVSFKELRTKYKISRRLAENIAEQGFTVPTEVQLGTLPLQLGDSSVQQASKPGETVEPDLLVVAPTGSGKTLSFLIPVINKIVRHHHEQPDERGIFAVVVAPTKELASQIVNEGRKLVQGTGVKITLMKKGMQVVERDGDGDSDEKDVLDEDSAESGSDSEDDDQTSDKKTKGKAPVTKSDILVTTPLLLVNALSANRSKPLAALPLVRNIVLDEADVLLDPLFREQTLDIWRSCTHPELRASLWSATMGSNVEDLAKTTIQERKDLSGTTKSYPLIRLVVGLKDSAIPNIQHKLVYAATEQGKLLGLRQLLHPTARTATDVHLRPPFLIFTQTIPRAVALHSELLYDIPPEAGGSSRIAVLHSELSDSQRSEIMKGFRKGEIWILVTTDLLARGVDFRGINGVVNYDIPNSAAVYVHRVGRTGRAGREGGVAVTYYTKEDIPYVKSIANIIDVSEKLRGTGGEKSVQKWLLDSLPDLSKKDKKELKKHGVKARQSNLKSIKDNKEFRQAKISTKSGYERRMENKKKGAIAASRNRKSQPQAASTGADSGDDSWSGLED</sequence>
<keyword evidence="4" id="KW-0547">Nucleotide-binding</keyword>
<dbReference type="AlphaFoldDB" id="A0A5M3Z0L2"/>
<evidence type="ECO:0000256" key="14">
    <source>
        <dbReference type="ARBA" id="ARBA00047984"/>
    </source>
</evidence>
<dbReference type="EMBL" id="BLJY01000005">
    <property type="protein sequence ID" value="GFF16050.1"/>
    <property type="molecule type" value="Genomic_DNA"/>
</dbReference>
<dbReference type="InterPro" id="IPR044764">
    <property type="entry name" value="DDX52/Rok1_DEADc"/>
</dbReference>
<dbReference type="Pfam" id="PF00271">
    <property type="entry name" value="Helicase_C"/>
    <property type="match status" value="1"/>
</dbReference>
<gene>
    <name evidence="16" type="ORF">ATEIFO6365_0005024000</name>
</gene>
<evidence type="ECO:0000313" key="17">
    <source>
        <dbReference type="Proteomes" id="UP000452235"/>
    </source>
</evidence>
<evidence type="ECO:0000256" key="4">
    <source>
        <dbReference type="ARBA" id="ARBA00022741"/>
    </source>
</evidence>
<evidence type="ECO:0000256" key="8">
    <source>
        <dbReference type="ARBA" id="ARBA00022884"/>
    </source>
</evidence>
<comment type="function">
    <text evidence="9">ATP-dependent RNA helicase involved in 40S ribosomal subunit biogenesis. Required for the processing and cleavage of 35S pre-rRNA at sites A0, A1, and A2, leading to mature 18S rRNA.</text>
</comment>
<keyword evidence="7" id="KW-0067">ATP-binding</keyword>
<feature type="compositionally biased region" description="Acidic residues" evidence="15">
    <location>
        <begin position="149"/>
        <end position="158"/>
    </location>
</feature>
<keyword evidence="5" id="KW-0378">Hydrolase</keyword>
<dbReference type="CDD" id="cd17957">
    <property type="entry name" value="DEADc_DDX52"/>
    <property type="match status" value="1"/>
</dbReference>
<dbReference type="GO" id="GO:0030490">
    <property type="term" value="P:maturation of SSU-rRNA"/>
    <property type="evidence" value="ECO:0007669"/>
    <property type="project" value="InterPro"/>
</dbReference>
<feature type="region of interest" description="Disordered" evidence="15">
    <location>
        <begin position="362"/>
        <end position="404"/>
    </location>
</feature>
<comment type="subcellular location">
    <subcellularLocation>
        <location evidence="1">Nucleus</location>
        <location evidence="1">Nucleolus</location>
    </subcellularLocation>
</comment>
<feature type="region of interest" description="Disordered" evidence="15">
    <location>
        <begin position="1"/>
        <end position="22"/>
    </location>
</feature>
<feature type="region of interest" description="Disordered" evidence="15">
    <location>
        <begin position="730"/>
        <end position="787"/>
    </location>
</feature>
<reference evidence="16 17" key="1">
    <citation type="submission" date="2020-01" db="EMBL/GenBank/DDBJ databases">
        <title>Aspergillus terreus IFO 6365 whole genome shotgun sequence.</title>
        <authorList>
            <person name="Kanamasa S."/>
            <person name="Takahashi H."/>
        </authorList>
    </citation>
    <scope>NUCLEOTIDE SEQUENCE [LARGE SCALE GENOMIC DNA]</scope>
    <source>
        <strain evidence="16 17">IFO 6365</strain>
    </source>
</reference>
<dbReference type="Pfam" id="PF00270">
    <property type="entry name" value="DEAD"/>
    <property type="match status" value="1"/>
</dbReference>
<feature type="compositionally biased region" description="Basic and acidic residues" evidence="15">
    <location>
        <begin position="745"/>
        <end position="754"/>
    </location>
</feature>
<dbReference type="InterPro" id="IPR050079">
    <property type="entry name" value="DEAD_box_RNA_helicase"/>
</dbReference>
<evidence type="ECO:0000256" key="1">
    <source>
        <dbReference type="ARBA" id="ARBA00004604"/>
    </source>
</evidence>
<keyword evidence="3" id="KW-0690">Ribosome biogenesis</keyword>
<keyword evidence="8" id="KW-0694">RNA-binding</keyword>
<dbReference type="EC" id="3.6.4.13" evidence="2"/>
<dbReference type="OrthoDB" id="360161at2759"/>
<dbReference type="InterPro" id="IPR011545">
    <property type="entry name" value="DEAD/DEAH_box_helicase_dom"/>
</dbReference>
<protein>
    <recommendedName>
        <fullName evidence="12">ATP-dependent RNA helicase ROK1</fullName>
        <ecNumber evidence="2">3.6.4.13</ecNumber>
    </recommendedName>
    <alternativeName>
        <fullName evidence="13">ATP-dependent RNA helicase rok1</fullName>
    </alternativeName>
</protein>
<dbReference type="CDD" id="cd18787">
    <property type="entry name" value="SF2_C_DEAD"/>
    <property type="match status" value="1"/>
</dbReference>
<dbReference type="GO" id="GO:0005524">
    <property type="term" value="F:ATP binding"/>
    <property type="evidence" value="ECO:0007669"/>
    <property type="project" value="UniProtKB-KW"/>
</dbReference>
<keyword evidence="17" id="KW-1185">Reference proteome</keyword>
<dbReference type="VEuPathDB" id="FungiDB:ATEG_05174"/>
<evidence type="ECO:0000256" key="6">
    <source>
        <dbReference type="ARBA" id="ARBA00022806"/>
    </source>
</evidence>
<comment type="subunit">
    <text evidence="11">Interacts with the U3 snoRNA and is associated with the 90S and 40S pre-ribosomes.</text>
</comment>
<organism evidence="16 17">
    <name type="scientific">Aspergillus terreus</name>
    <dbReference type="NCBI Taxonomy" id="33178"/>
    <lineage>
        <taxon>Eukaryota</taxon>
        <taxon>Fungi</taxon>
        <taxon>Dikarya</taxon>
        <taxon>Ascomycota</taxon>
        <taxon>Pezizomycotina</taxon>
        <taxon>Eurotiomycetes</taxon>
        <taxon>Eurotiomycetidae</taxon>
        <taxon>Eurotiales</taxon>
        <taxon>Aspergillaceae</taxon>
        <taxon>Aspergillus</taxon>
        <taxon>Aspergillus subgen. Circumdati</taxon>
    </lineage>
</organism>
<evidence type="ECO:0000256" key="13">
    <source>
        <dbReference type="ARBA" id="ARBA00024419"/>
    </source>
</evidence>
<evidence type="ECO:0000256" key="12">
    <source>
        <dbReference type="ARBA" id="ARBA00024410"/>
    </source>
</evidence>
<comment type="catalytic activity">
    <reaction evidence="14">
        <text>ATP + H2O = ADP + phosphate + H(+)</text>
        <dbReference type="Rhea" id="RHEA:13065"/>
        <dbReference type="ChEBI" id="CHEBI:15377"/>
        <dbReference type="ChEBI" id="CHEBI:15378"/>
        <dbReference type="ChEBI" id="CHEBI:30616"/>
        <dbReference type="ChEBI" id="CHEBI:43474"/>
        <dbReference type="ChEBI" id="CHEBI:456216"/>
        <dbReference type="EC" id="3.6.4.13"/>
    </reaction>
</comment>
<dbReference type="InterPro" id="IPR027417">
    <property type="entry name" value="P-loop_NTPase"/>
</dbReference>
<dbReference type="GO" id="GO:0005730">
    <property type="term" value="C:nucleolus"/>
    <property type="evidence" value="ECO:0007669"/>
    <property type="project" value="UniProtKB-SubCell"/>
</dbReference>
<dbReference type="SUPFAM" id="SSF52540">
    <property type="entry name" value="P-loop containing nucleoside triphosphate hydrolases"/>
    <property type="match status" value="1"/>
</dbReference>
<dbReference type="GO" id="GO:0016787">
    <property type="term" value="F:hydrolase activity"/>
    <property type="evidence" value="ECO:0007669"/>
    <property type="project" value="UniProtKB-KW"/>
</dbReference>
<dbReference type="GO" id="GO:0003724">
    <property type="term" value="F:RNA helicase activity"/>
    <property type="evidence" value="ECO:0007669"/>
    <property type="project" value="UniProtKB-EC"/>
</dbReference>
<evidence type="ECO:0000256" key="5">
    <source>
        <dbReference type="ARBA" id="ARBA00022801"/>
    </source>
</evidence>
<evidence type="ECO:0000256" key="2">
    <source>
        <dbReference type="ARBA" id="ARBA00012552"/>
    </source>
</evidence>
<feature type="region of interest" description="Disordered" evidence="15">
    <location>
        <begin position="51"/>
        <end position="77"/>
    </location>
</feature>
<feature type="region of interest" description="Disordered" evidence="15">
    <location>
        <begin position="186"/>
        <end position="220"/>
    </location>
</feature>
<feature type="compositionally biased region" description="Low complexity" evidence="15">
    <location>
        <begin position="55"/>
        <end position="64"/>
    </location>
</feature>
<feature type="compositionally biased region" description="Polar residues" evidence="15">
    <location>
        <begin position="1"/>
        <end position="12"/>
    </location>
</feature>
<keyword evidence="6 16" id="KW-0347">Helicase</keyword>
<dbReference type="SMART" id="SM00490">
    <property type="entry name" value="HELICc"/>
    <property type="match status" value="1"/>
</dbReference>
<dbReference type="InterPro" id="IPR001650">
    <property type="entry name" value="Helicase_C-like"/>
</dbReference>
<feature type="compositionally biased region" description="Polar residues" evidence="15">
    <location>
        <begin position="766"/>
        <end position="775"/>
    </location>
</feature>
<dbReference type="SMART" id="SM00487">
    <property type="entry name" value="DEXDc"/>
    <property type="match status" value="1"/>
</dbReference>
<comment type="similarity">
    <text evidence="10">Belongs to the DEAD box helicase family. DDX52/ROK1 subfamily.</text>
</comment>
<feature type="compositionally biased region" description="Acidic residues" evidence="15">
    <location>
        <begin position="369"/>
        <end position="393"/>
    </location>
</feature>
<accession>A0A5M3Z0L2</accession>
<evidence type="ECO:0000256" key="15">
    <source>
        <dbReference type="SAM" id="MobiDB-lite"/>
    </source>
</evidence>
<evidence type="ECO:0000256" key="7">
    <source>
        <dbReference type="ARBA" id="ARBA00022840"/>
    </source>
</evidence>
<evidence type="ECO:0000256" key="9">
    <source>
        <dbReference type="ARBA" id="ARBA00024310"/>
    </source>
</evidence>
<feature type="region of interest" description="Disordered" evidence="15">
    <location>
        <begin position="89"/>
        <end position="111"/>
    </location>
</feature>
<comment type="caution">
    <text evidence="16">The sequence shown here is derived from an EMBL/GenBank/DDBJ whole genome shotgun (WGS) entry which is preliminary data.</text>
</comment>
<feature type="region of interest" description="Disordered" evidence="15">
    <location>
        <begin position="124"/>
        <end position="159"/>
    </location>
</feature>
<dbReference type="Gene3D" id="3.40.50.300">
    <property type="entry name" value="P-loop containing nucleotide triphosphate hydrolases"/>
    <property type="match status" value="2"/>
</dbReference>
<dbReference type="Proteomes" id="UP000452235">
    <property type="component" value="Unassembled WGS sequence"/>
</dbReference>
<dbReference type="PROSITE" id="PS51192">
    <property type="entry name" value="HELICASE_ATP_BIND_1"/>
    <property type="match status" value="1"/>
</dbReference>
<evidence type="ECO:0000313" key="16">
    <source>
        <dbReference type="EMBL" id="GFF16050.1"/>
    </source>
</evidence>
<dbReference type="PANTHER" id="PTHR47959:SF15">
    <property type="entry name" value="RNA HELICASE"/>
    <property type="match status" value="1"/>
</dbReference>
<dbReference type="PANTHER" id="PTHR47959">
    <property type="entry name" value="ATP-DEPENDENT RNA HELICASE RHLE-RELATED"/>
    <property type="match status" value="1"/>
</dbReference>
<dbReference type="PROSITE" id="PS51194">
    <property type="entry name" value="HELICASE_CTER"/>
    <property type="match status" value="1"/>
</dbReference>
<dbReference type="GO" id="GO:0003723">
    <property type="term" value="F:RNA binding"/>
    <property type="evidence" value="ECO:0007669"/>
    <property type="project" value="UniProtKB-KW"/>
</dbReference>